<dbReference type="InterPro" id="IPR013783">
    <property type="entry name" value="Ig-like_fold"/>
</dbReference>
<evidence type="ECO:0000313" key="1">
    <source>
        <dbReference type="EMBL" id="TDX02307.1"/>
    </source>
</evidence>
<comment type="caution">
    <text evidence="1">The sequence shown here is derived from an EMBL/GenBank/DDBJ whole genome shotgun (WGS) entry which is preliminary data.</text>
</comment>
<dbReference type="Gene3D" id="2.60.40.10">
    <property type="entry name" value="Immunoglobulins"/>
    <property type="match status" value="1"/>
</dbReference>
<dbReference type="RefSeq" id="WP_133994924.1">
    <property type="nucleotide sequence ID" value="NZ_SODV01000001.1"/>
</dbReference>
<dbReference type="EMBL" id="SODV01000001">
    <property type="protein sequence ID" value="TDX02307.1"/>
    <property type="molecule type" value="Genomic_DNA"/>
</dbReference>
<dbReference type="InterPro" id="IPR035986">
    <property type="entry name" value="PKD_dom_sf"/>
</dbReference>
<keyword evidence="2" id="KW-1185">Reference proteome</keyword>
<name>A0A4R8DXY3_9BACT</name>
<dbReference type="OrthoDB" id="661558at2"/>
<organism evidence="1 2">
    <name type="scientific">Dinghuibacter silviterrae</name>
    <dbReference type="NCBI Taxonomy" id="1539049"/>
    <lineage>
        <taxon>Bacteria</taxon>
        <taxon>Pseudomonadati</taxon>
        <taxon>Bacteroidota</taxon>
        <taxon>Chitinophagia</taxon>
        <taxon>Chitinophagales</taxon>
        <taxon>Chitinophagaceae</taxon>
        <taxon>Dinghuibacter</taxon>
    </lineage>
</organism>
<dbReference type="Proteomes" id="UP000294498">
    <property type="component" value="Unassembled WGS sequence"/>
</dbReference>
<evidence type="ECO:0008006" key="3">
    <source>
        <dbReference type="Google" id="ProtNLM"/>
    </source>
</evidence>
<dbReference type="SUPFAM" id="SSF49299">
    <property type="entry name" value="PKD domain"/>
    <property type="match status" value="1"/>
</dbReference>
<dbReference type="AlphaFoldDB" id="A0A4R8DXY3"/>
<accession>A0A4R8DXY3</accession>
<sequence>MKKLYLAGLVGASILLFYCQKSAPLAYQPPVVTVTSFSSMLSGRATVHPGTSLSFYLWSQVSGPRRAMIDHPSQAATSVSGLVPGTYVFELFATDNKGATGSAYDTLQVTAL</sequence>
<dbReference type="Pfam" id="PF22352">
    <property type="entry name" value="K319L-like_PKD"/>
    <property type="match status" value="1"/>
</dbReference>
<reference evidence="1 2" key="1">
    <citation type="submission" date="2019-03" db="EMBL/GenBank/DDBJ databases">
        <title>Genomic Encyclopedia of Type Strains, Phase IV (KMG-IV): sequencing the most valuable type-strain genomes for metagenomic binning, comparative biology and taxonomic classification.</title>
        <authorList>
            <person name="Goeker M."/>
        </authorList>
    </citation>
    <scope>NUCLEOTIDE SEQUENCE [LARGE SCALE GENOMIC DNA]</scope>
    <source>
        <strain evidence="1 2">DSM 100059</strain>
    </source>
</reference>
<gene>
    <name evidence="1" type="ORF">EDB95_3362</name>
</gene>
<proteinExistence type="predicted"/>
<protein>
    <recommendedName>
        <fullName evidence="3">PKD domain-containing protein</fullName>
    </recommendedName>
</protein>
<evidence type="ECO:0000313" key="2">
    <source>
        <dbReference type="Proteomes" id="UP000294498"/>
    </source>
</evidence>